<comment type="caution">
    <text evidence="7">The sequence shown here is derived from an EMBL/GenBank/DDBJ whole genome shotgun (WGS) entry which is preliminary data.</text>
</comment>
<evidence type="ECO:0000256" key="1">
    <source>
        <dbReference type="ARBA" id="ARBA00004651"/>
    </source>
</evidence>
<feature type="transmembrane region" description="Helical" evidence="5">
    <location>
        <begin position="183"/>
        <end position="202"/>
    </location>
</feature>
<proteinExistence type="predicted"/>
<evidence type="ECO:0000313" key="7">
    <source>
        <dbReference type="EMBL" id="NYD76206.1"/>
    </source>
</evidence>
<feature type="transmembrane region" description="Helical" evidence="5">
    <location>
        <begin position="155"/>
        <end position="177"/>
    </location>
</feature>
<dbReference type="Proteomes" id="UP000589620">
    <property type="component" value="Unassembled WGS sequence"/>
</dbReference>
<dbReference type="PANTHER" id="PTHR23501">
    <property type="entry name" value="MAJOR FACILITATOR SUPERFAMILY"/>
    <property type="match status" value="1"/>
</dbReference>
<feature type="transmembrane region" description="Helical" evidence="5">
    <location>
        <begin position="97"/>
        <end position="120"/>
    </location>
</feature>
<dbReference type="GO" id="GO:0022857">
    <property type="term" value="F:transmembrane transporter activity"/>
    <property type="evidence" value="ECO:0007669"/>
    <property type="project" value="InterPro"/>
</dbReference>
<feature type="transmembrane region" description="Helical" evidence="5">
    <location>
        <begin position="306"/>
        <end position="329"/>
    </location>
</feature>
<accession>A0A852T3G3</accession>
<dbReference type="PRINTS" id="PR01036">
    <property type="entry name" value="TCRTETB"/>
</dbReference>
<dbReference type="RefSeq" id="WP_179457928.1">
    <property type="nucleotide sequence ID" value="NZ_BAAAPX010000001.1"/>
</dbReference>
<sequence>MSSRDLDSETAAPAIPDVAPAGGVLSAPFRWTSIGMCLLITLAAFEALAVTTIMPTVSRELDGASLYAFAFAGPLAVGVVGMVAAGAWTDRGNPRSALIASVVLFAAGLLTAGLAQTMGVFVTGRLVHGLGGGALTVVLYVIVARVYPPRLHPRIFAGFAAAWVIPSLIGPFIAGVLSETVGWRWVFLGVVALTALAMLMVVPVMRDVLRAPGEPGPFPVGRILWALLLAGAVLALTLAAEASGPVQWIVPVVAAAVAAVAIRPLVPRGTLIARRGLPSVILMRAIVAATFFASEVYVPLLMATQYGLSAAIAGLALTAAGLSWSAASWMQGRFSGIGNRLAARLGATGLTIALASLIATAVWHLDPWIVVVGWAFAGAGMGFVYPRLGVLTLHYSTATDQGFNSSALTIADSTGSAVALAATAVVFAALRGAGGGVPFVGAFAVTAVLCVLAWAVGSRLVRR</sequence>
<organism evidence="7 8">
    <name type="scientific">Leifsonia soli</name>
    <dbReference type="NCBI Taxonomy" id="582665"/>
    <lineage>
        <taxon>Bacteria</taxon>
        <taxon>Bacillati</taxon>
        <taxon>Actinomycetota</taxon>
        <taxon>Actinomycetes</taxon>
        <taxon>Micrococcales</taxon>
        <taxon>Microbacteriaceae</taxon>
        <taxon>Leifsonia</taxon>
    </lineage>
</organism>
<keyword evidence="8" id="KW-1185">Reference proteome</keyword>
<feature type="transmembrane region" description="Helical" evidence="5">
    <location>
        <begin position="246"/>
        <end position="266"/>
    </location>
</feature>
<dbReference type="SUPFAM" id="SSF103473">
    <property type="entry name" value="MFS general substrate transporter"/>
    <property type="match status" value="1"/>
</dbReference>
<dbReference type="Pfam" id="PF07690">
    <property type="entry name" value="MFS_1"/>
    <property type="match status" value="1"/>
</dbReference>
<dbReference type="AlphaFoldDB" id="A0A852T3G3"/>
<gene>
    <name evidence="7" type="ORF">BJ963_003725</name>
</gene>
<feature type="transmembrane region" description="Helical" evidence="5">
    <location>
        <begin position="278"/>
        <end position="300"/>
    </location>
</feature>
<feature type="domain" description="Major facilitator superfamily (MFS) profile" evidence="6">
    <location>
        <begin position="32"/>
        <end position="463"/>
    </location>
</feature>
<dbReference type="PANTHER" id="PTHR23501:SF154">
    <property type="entry name" value="MULTIDRUG-EFFLUX TRANSPORTER RV1634-RELATED"/>
    <property type="match status" value="1"/>
</dbReference>
<dbReference type="InterPro" id="IPR020846">
    <property type="entry name" value="MFS_dom"/>
</dbReference>
<dbReference type="InterPro" id="IPR011701">
    <property type="entry name" value="MFS"/>
</dbReference>
<feature type="transmembrane region" description="Helical" evidence="5">
    <location>
        <begin position="34"/>
        <end position="54"/>
    </location>
</feature>
<keyword evidence="3 5" id="KW-1133">Transmembrane helix</keyword>
<evidence type="ECO:0000256" key="2">
    <source>
        <dbReference type="ARBA" id="ARBA00022692"/>
    </source>
</evidence>
<feature type="transmembrane region" description="Helical" evidence="5">
    <location>
        <begin position="407"/>
        <end position="430"/>
    </location>
</feature>
<dbReference type="GO" id="GO:0005886">
    <property type="term" value="C:plasma membrane"/>
    <property type="evidence" value="ECO:0007669"/>
    <property type="project" value="UniProtKB-SubCell"/>
</dbReference>
<keyword evidence="4 5" id="KW-0472">Membrane</keyword>
<evidence type="ECO:0000313" key="8">
    <source>
        <dbReference type="Proteomes" id="UP000589620"/>
    </source>
</evidence>
<dbReference type="EMBL" id="JACCBJ010000001">
    <property type="protein sequence ID" value="NYD76206.1"/>
    <property type="molecule type" value="Genomic_DNA"/>
</dbReference>
<feature type="transmembrane region" description="Helical" evidence="5">
    <location>
        <begin position="66"/>
        <end position="85"/>
    </location>
</feature>
<feature type="transmembrane region" description="Helical" evidence="5">
    <location>
        <begin position="436"/>
        <end position="457"/>
    </location>
</feature>
<evidence type="ECO:0000256" key="3">
    <source>
        <dbReference type="ARBA" id="ARBA00022989"/>
    </source>
</evidence>
<comment type="subcellular location">
    <subcellularLocation>
        <location evidence="1">Cell membrane</location>
        <topology evidence="1">Multi-pass membrane protein</topology>
    </subcellularLocation>
</comment>
<evidence type="ECO:0000259" key="6">
    <source>
        <dbReference type="PROSITE" id="PS50850"/>
    </source>
</evidence>
<evidence type="ECO:0000256" key="5">
    <source>
        <dbReference type="SAM" id="Phobius"/>
    </source>
</evidence>
<feature type="transmembrane region" description="Helical" evidence="5">
    <location>
        <begin position="126"/>
        <end position="143"/>
    </location>
</feature>
<protein>
    <submittedName>
        <fullName evidence="7">MFS family permease</fullName>
    </submittedName>
</protein>
<evidence type="ECO:0000256" key="4">
    <source>
        <dbReference type="ARBA" id="ARBA00023136"/>
    </source>
</evidence>
<dbReference type="Gene3D" id="1.20.1250.20">
    <property type="entry name" value="MFS general substrate transporter like domains"/>
    <property type="match status" value="2"/>
</dbReference>
<reference evidence="7 8" key="1">
    <citation type="submission" date="2020-07" db="EMBL/GenBank/DDBJ databases">
        <title>Sequencing the genomes of 1000 actinobacteria strains.</title>
        <authorList>
            <person name="Klenk H.-P."/>
        </authorList>
    </citation>
    <scope>NUCLEOTIDE SEQUENCE [LARGE SCALE GENOMIC DNA]</scope>
    <source>
        <strain evidence="7 8">DSM 23871</strain>
    </source>
</reference>
<dbReference type="InterPro" id="IPR036259">
    <property type="entry name" value="MFS_trans_sf"/>
</dbReference>
<feature type="transmembrane region" description="Helical" evidence="5">
    <location>
        <begin position="341"/>
        <end position="362"/>
    </location>
</feature>
<dbReference type="PROSITE" id="PS50850">
    <property type="entry name" value="MFS"/>
    <property type="match status" value="1"/>
</dbReference>
<feature type="transmembrane region" description="Helical" evidence="5">
    <location>
        <begin position="223"/>
        <end position="240"/>
    </location>
</feature>
<keyword evidence="2 5" id="KW-0812">Transmembrane</keyword>
<name>A0A852T3G3_9MICO</name>
<feature type="transmembrane region" description="Helical" evidence="5">
    <location>
        <begin position="368"/>
        <end position="386"/>
    </location>
</feature>